<dbReference type="Proteomes" id="UP000008311">
    <property type="component" value="Unassembled WGS sequence"/>
</dbReference>
<dbReference type="AlphaFoldDB" id="B9SII4"/>
<dbReference type="InParanoid" id="B9SII4"/>
<reference evidence="2" key="1">
    <citation type="journal article" date="2010" name="Nat. Biotechnol.">
        <title>Draft genome sequence of the oilseed species Ricinus communis.</title>
        <authorList>
            <person name="Chan A.P."/>
            <person name="Crabtree J."/>
            <person name="Zhao Q."/>
            <person name="Lorenzi H."/>
            <person name="Orvis J."/>
            <person name="Puiu D."/>
            <person name="Melake-Berhan A."/>
            <person name="Jones K.M."/>
            <person name="Redman J."/>
            <person name="Chen G."/>
            <person name="Cahoon E.B."/>
            <person name="Gedil M."/>
            <person name="Stanke M."/>
            <person name="Haas B.J."/>
            <person name="Wortman J.R."/>
            <person name="Fraser-Liggett C.M."/>
            <person name="Ravel J."/>
            <person name="Rabinowicz P.D."/>
        </authorList>
    </citation>
    <scope>NUCLEOTIDE SEQUENCE [LARGE SCALE GENOMIC DNA]</scope>
    <source>
        <strain evidence="2">cv. Hale</strain>
    </source>
</reference>
<dbReference type="EMBL" id="EQ973973">
    <property type="protein sequence ID" value="EEF36577.1"/>
    <property type="molecule type" value="Genomic_DNA"/>
</dbReference>
<sequence length="84" mass="9931">MYNKSWRNKKAYTEIPTDTKKPSLPTRAHNKDLYVELVGFFRVPFRISPTTMRKLYVHEKVANAEWEGEFRSCFNAYPNSLEGE</sequence>
<protein>
    <submittedName>
        <fullName evidence="1">Uncharacterized protein</fullName>
    </submittedName>
</protein>
<keyword evidence="2" id="KW-1185">Reference proteome</keyword>
<evidence type="ECO:0000313" key="1">
    <source>
        <dbReference type="EMBL" id="EEF36577.1"/>
    </source>
</evidence>
<evidence type="ECO:0000313" key="2">
    <source>
        <dbReference type="Proteomes" id="UP000008311"/>
    </source>
</evidence>
<name>B9SII4_RICCO</name>
<proteinExistence type="predicted"/>
<organism evidence="1 2">
    <name type="scientific">Ricinus communis</name>
    <name type="common">Castor bean</name>
    <dbReference type="NCBI Taxonomy" id="3988"/>
    <lineage>
        <taxon>Eukaryota</taxon>
        <taxon>Viridiplantae</taxon>
        <taxon>Streptophyta</taxon>
        <taxon>Embryophyta</taxon>
        <taxon>Tracheophyta</taxon>
        <taxon>Spermatophyta</taxon>
        <taxon>Magnoliopsida</taxon>
        <taxon>eudicotyledons</taxon>
        <taxon>Gunneridae</taxon>
        <taxon>Pentapetalae</taxon>
        <taxon>rosids</taxon>
        <taxon>fabids</taxon>
        <taxon>Malpighiales</taxon>
        <taxon>Euphorbiaceae</taxon>
        <taxon>Acalyphoideae</taxon>
        <taxon>Acalypheae</taxon>
        <taxon>Ricinus</taxon>
    </lineage>
</organism>
<gene>
    <name evidence="1" type="ORF">RCOM_1419490</name>
</gene>
<accession>B9SII4</accession>